<dbReference type="NCBIfam" id="NF033543">
    <property type="entry name" value="transpos_IS256"/>
    <property type="match status" value="1"/>
</dbReference>
<dbReference type="GO" id="GO:0006313">
    <property type="term" value="P:DNA transposition"/>
    <property type="evidence" value="ECO:0007669"/>
    <property type="project" value="UniProtKB-UniRule"/>
</dbReference>
<proteinExistence type="inferred from homology"/>
<dbReference type="GO" id="GO:0004803">
    <property type="term" value="F:transposase activity"/>
    <property type="evidence" value="ECO:0007669"/>
    <property type="project" value="UniProtKB-UniRule"/>
</dbReference>
<comment type="function">
    <text evidence="1 6">Required for the transposition of the insertion element.</text>
</comment>
<keyword evidence="3 6" id="KW-0815">Transposition</keyword>
<comment type="similarity">
    <text evidence="2 6">Belongs to the transposase mutator family.</text>
</comment>
<evidence type="ECO:0000313" key="9">
    <source>
        <dbReference type="Proteomes" id="UP000238296"/>
    </source>
</evidence>
<dbReference type="Pfam" id="PF00872">
    <property type="entry name" value="Transposase_mut"/>
    <property type="match status" value="1"/>
</dbReference>
<comment type="caution">
    <text evidence="8">The sequence shown here is derived from an EMBL/GenBank/DDBJ whole genome shotgun (WGS) entry which is preliminary data.</text>
</comment>
<dbReference type="AlphaFoldDB" id="A0A2S8BDE4"/>
<feature type="region of interest" description="Disordered" evidence="7">
    <location>
        <begin position="70"/>
        <end position="103"/>
    </location>
</feature>
<keyword evidence="4 6" id="KW-0238">DNA-binding</keyword>
<dbReference type="InterPro" id="IPR001207">
    <property type="entry name" value="Transposase_mutator"/>
</dbReference>
<evidence type="ECO:0000313" key="8">
    <source>
        <dbReference type="EMBL" id="PQM44655.1"/>
    </source>
</evidence>
<dbReference type="EMBL" id="PPEA01000742">
    <property type="protein sequence ID" value="PQM44655.1"/>
    <property type="molecule type" value="Genomic_DNA"/>
</dbReference>
<dbReference type="Proteomes" id="UP000238296">
    <property type="component" value="Unassembled WGS sequence"/>
</dbReference>
<evidence type="ECO:0000256" key="1">
    <source>
        <dbReference type="ARBA" id="ARBA00002190"/>
    </source>
</evidence>
<name>A0A2S8BDE4_9MYCO</name>
<organism evidence="8 9">
    <name type="scientific">Mycobacterium talmoniae</name>
    <dbReference type="NCBI Taxonomy" id="1858794"/>
    <lineage>
        <taxon>Bacteria</taxon>
        <taxon>Bacillati</taxon>
        <taxon>Actinomycetota</taxon>
        <taxon>Actinomycetes</taxon>
        <taxon>Mycobacteriales</taxon>
        <taxon>Mycobacteriaceae</taxon>
        <taxon>Mycobacterium</taxon>
    </lineage>
</organism>
<reference evidence="8 9" key="1">
    <citation type="journal article" date="2017" name="Int. J. Syst. Evol. Microbiol.">
        <title>Mycobacterium talmoniae sp. nov., a slowly growing mycobacterium isolated from human respiratory samples.</title>
        <authorList>
            <person name="Davidson R.M."/>
            <person name="DeGroote M.A."/>
            <person name="Marola J.L."/>
            <person name="Buss S."/>
            <person name="Jones V."/>
            <person name="McNeil M.R."/>
            <person name="Freifeld A.G."/>
            <person name="Elaine Epperson L."/>
            <person name="Hasan N.A."/>
            <person name="Jackson M."/>
            <person name="Iwen P.C."/>
            <person name="Salfinger M."/>
            <person name="Strong M."/>
        </authorList>
    </citation>
    <scope>NUCLEOTIDE SEQUENCE [LARGE SCALE GENOMIC DNA]</scope>
    <source>
        <strain evidence="8 9">ATCC BAA-2683</strain>
    </source>
</reference>
<dbReference type="PANTHER" id="PTHR33217:SF8">
    <property type="entry name" value="MUTATOR FAMILY TRANSPOSASE"/>
    <property type="match status" value="1"/>
</dbReference>
<keyword evidence="5 6" id="KW-0233">DNA recombination</keyword>
<evidence type="ECO:0000256" key="6">
    <source>
        <dbReference type="RuleBase" id="RU365089"/>
    </source>
</evidence>
<gene>
    <name evidence="8" type="ORF">C1Y40_05186</name>
</gene>
<evidence type="ECO:0000256" key="7">
    <source>
        <dbReference type="SAM" id="MobiDB-lite"/>
    </source>
</evidence>
<evidence type="ECO:0000256" key="5">
    <source>
        <dbReference type="ARBA" id="ARBA00023172"/>
    </source>
</evidence>
<protein>
    <recommendedName>
        <fullName evidence="6">Mutator family transposase</fullName>
    </recommendedName>
</protein>
<keyword evidence="6" id="KW-0814">Transposable element</keyword>
<accession>A0A2S8BDE4</accession>
<dbReference type="GO" id="GO:0003677">
    <property type="term" value="F:DNA binding"/>
    <property type="evidence" value="ECO:0007669"/>
    <property type="project" value="UniProtKB-UniRule"/>
</dbReference>
<dbReference type="PANTHER" id="PTHR33217">
    <property type="entry name" value="TRANSPOSASE FOR INSERTION SEQUENCE ELEMENT IS1081"/>
    <property type="match status" value="1"/>
</dbReference>
<evidence type="ECO:0000256" key="2">
    <source>
        <dbReference type="ARBA" id="ARBA00010961"/>
    </source>
</evidence>
<evidence type="ECO:0000256" key="4">
    <source>
        <dbReference type="ARBA" id="ARBA00023125"/>
    </source>
</evidence>
<evidence type="ECO:0000256" key="3">
    <source>
        <dbReference type="ARBA" id="ARBA00022578"/>
    </source>
</evidence>
<sequence>MGKATQSAGQEESAARRLAETFTAETLDSLIKDAVKTGTPIDGADGLLNQLTKAVLERALDSELTHHLGYEVGDPAGRGSGNSRNGSSPKTVTTVNGPVDIRVPRDRNGSFEPAIVPKKTRRLGNINSVVLSLYSRGMTTRDIEAHLQEVYGASVSRELISNITEVVVDEIKAWQARPLDEVYPILYIDGLRLRIKDNGVVTTKVAYLAIGVDLDGRKHALGVWIQDSEGAKFWQKVVIDLRNRGVRDILIACCDGLTGLPDAIRSIFPDTVVQTCVVHVIRNAMRFVSYKDRRKVVTFMRAIYGAPTVEAAELALKDFEVAYGARYPGAIDVWRHAWSEFVPFLDYPVELRKIVYTTNAIESINFQLRKITKNRGHFPDKDSAMKLLYLGLRNISSERGGFSGTGTYNWTVALNTLSRLFPGRIPLC</sequence>